<evidence type="ECO:0000313" key="3">
    <source>
        <dbReference type="Proteomes" id="UP001291309"/>
    </source>
</evidence>
<dbReference type="InterPro" id="IPR029058">
    <property type="entry name" value="AB_hydrolase_fold"/>
</dbReference>
<dbReference type="Pfam" id="PF05057">
    <property type="entry name" value="DUF676"/>
    <property type="match status" value="1"/>
</dbReference>
<dbReference type="Proteomes" id="UP001291309">
    <property type="component" value="Unassembled WGS sequence"/>
</dbReference>
<accession>A0ABU5GX29</accession>
<gene>
    <name evidence="2" type="ORF">SYV04_04295</name>
</gene>
<reference evidence="2 3" key="1">
    <citation type="submission" date="2023-12" db="EMBL/GenBank/DDBJ databases">
        <title>the genome sequence of Hyalangium sp. s54d21.</title>
        <authorList>
            <person name="Zhang X."/>
        </authorList>
    </citation>
    <scope>NUCLEOTIDE SEQUENCE [LARGE SCALE GENOMIC DNA]</scope>
    <source>
        <strain evidence="3">s54d21</strain>
    </source>
</reference>
<name>A0ABU5GX29_9BACT</name>
<dbReference type="Gene3D" id="3.40.50.1820">
    <property type="entry name" value="alpha/beta hydrolase"/>
    <property type="match status" value="1"/>
</dbReference>
<keyword evidence="3" id="KW-1185">Reference proteome</keyword>
<evidence type="ECO:0000313" key="2">
    <source>
        <dbReference type="EMBL" id="MDY7225586.1"/>
    </source>
</evidence>
<feature type="domain" description="DUF676" evidence="1">
    <location>
        <begin position="343"/>
        <end position="404"/>
    </location>
</feature>
<protein>
    <recommendedName>
        <fullName evidence="1">DUF676 domain-containing protein</fullName>
    </recommendedName>
</protein>
<proteinExistence type="predicted"/>
<sequence>MTSTTLQNARQNATRIQQLQQRLKQLASPTTVPTGILYGATLSPLRLGQSEGGAAPVLSQPQWKQFYMELTQGALPGTTLPPLSEVEARAARHREQGVIPLALGHFRYQAPGKQLAAVMGTYVREGGQFPEAEFSQPGGGLEEQTAFFASPLCKDEYRVLELLPHVNYGRTVRYLVPSDLVLTNPGAAPVAVEIDFGDGGGYRPVTLDQPIAVTYSSAGDKVIRVRARPEQPALAASCRLTVAEASAPGASDIWALSSPISFQNVTATGYAYVLYGAGHTQLTNPLIMAEGFPGGYSLDTLWNIFNEQNLATNLLAMGYDLVLVGFDDGTNYLEANAGVMIAAIQQAISQTSSSTNLVVGGASMGGLVARYALAYMEQNNLPHQTTHYVSYDTPHLGANVPVGVQYFVQVLWEKTQSAGLQQPSQLLLSKAAQEMLISWVPGPSSSQEISPLRTNFLANLSALGGFPKQPKLLGVSNGATDGTLNGTPPASQPVYEVNDPFFQFYIATSPGIYDSQAGGSGENYVVFATQVAGWVDYVSWGGQSPAYDSAPGGTSAFFQTISSAVSQAGYDATMQYANGCFVPTISALSMSSLSVYSATQLVQNVTQTPSDLDAWIGSANDPHVTITADTAQWLLSQLPSPSQLAVRKAAVG</sequence>
<organism evidence="2 3">
    <name type="scientific">Hyalangium rubrum</name>
    <dbReference type="NCBI Taxonomy" id="3103134"/>
    <lineage>
        <taxon>Bacteria</taxon>
        <taxon>Pseudomonadati</taxon>
        <taxon>Myxococcota</taxon>
        <taxon>Myxococcia</taxon>
        <taxon>Myxococcales</taxon>
        <taxon>Cystobacterineae</taxon>
        <taxon>Archangiaceae</taxon>
        <taxon>Hyalangium</taxon>
    </lineage>
</organism>
<dbReference type="SUPFAM" id="SSF53474">
    <property type="entry name" value="alpha/beta-Hydrolases"/>
    <property type="match status" value="1"/>
</dbReference>
<dbReference type="InterPro" id="IPR007751">
    <property type="entry name" value="DUF676_lipase-like"/>
</dbReference>
<dbReference type="RefSeq" id="WP_321544293.1">
    <property type="nucleotide sequence ID" value="NZ_JAXIVS010000001.1"/>
</dbReference>
<dbReference type="EMBL" id="JAXIVS010000001">
    <property type="protein sequence ID" value="MDY7225586.1"/>
    <property type="molecule type" value="Genomic_DNA"/>
</dbReference>
<evidence type="ECO:0000259" key="1">
    <source>
        <dbReference type="Pfam" id="PF05057"/>
    </source>
</evidence>
<comment type="caution">
    <text evidence="2">The sequence shown here is derived from an EMBL/GenBank/DDBJ whole genome shotgun (WGS) entry which is preliminary data.</text>
</comment>